<proteinExistence type="predicted"/>
<name>A0AAE0U3T7_9PEZI</name>
<dbReference type="EMBL" id="JAULSW010000002">
    <property type="protein sequence ID" value="KAK3389842.1"/>
    <property type="molecule type" value="Genomic_DNA"/>
</dbReference>
<protein>
    <submittedName>
        <fullName evidence="1">Uncharacterized protein</fullName>
    </submittedName>
</protein>
<evidence type="ECO:0000313" key="2">
    <source>
        <dbReference type="Proteomes" id="UP001285441"/>
    </source>
</evidence>
<accession>A0AAE0U3T7</accession>
<evidence type="ECO:0000313" key="1">
    <source>
        <dbReference type="EMBL" id="KAK3389842.1"/>
    </source>
</evidence>
<keyword evidence="2" id="KW-1185">Reference proteome</keyword>
<organism evidence="1 2">
    <name type="scientific">Podospora didyma</name>
    <dbReference type="NCBI Taxonomy" id="330526"/>
    <lineage>
        <taxon>Eukaryota</taxon>
        <taxon>Fungi</taxon>
        <taxon>Dikarya</taxon>
        <taxon>Ascomycota</taxon>
        <taxon>Pezizomycotina</taxon>
        <taxon>Sordariomycetes</taxon>
        <taxon>Sordariomycetidae</taxon>
        <taxon>Sordariales</taxon>
        <taxon>Podosporaceae</taxon>
        <taxon>Podospora</taxon>
    </lineage>
</organism>
<dbReference type="AlphaFoldDB" id="A0AAE0U3T7"/>
<gene>
    <name evidence="1" type="ORF">B0H63DRAFT_464416</name>
</gene>
<dbReference type="Proteomes" id="UP001285441">
    <property type="component" value="Unassembled WGS sequence"/>
</dbReference>
<sequence length="344" mass="38959">MAGGVTRLLQCEMHCHRLPVPTYKAAWHYQDRKLCILNCAFISSHRHKNWESLIIFNISNMKASLSLRLLGIVSSFFSVVICAPEQTAASIRARDEQVRRFEERYLDSVKYEFPNNTVKLLGFKKIIMTALELADLEKNIAELPNEWDAITSAYYDPLERAMRVYFPVQKALVRHKGALIEANDLGEFPHDSIDGDCSVVGRYQTDEVRGVANNVIKDGIIYLTEPSLVLRKHGSVHVYDFGWRHGMHHHDHDGSLKPRGDGDGGSCFSNHGNKVCSIVYNIDEGRCTRPKGTIKDCIDYNGWPHKNCNNHSDKLAFPLSDCFVAVAKGHCWNEVERAVTGDDR</sequence>
<reference evidence="1" key="1">
    <citation type="journal article" date="2023" name="Mol. Phylogenet. Evol.">
        <title>Genome-scale phylogeny and comparative genomics of the fungal order Sordariales.</title>
        <authorList>
            <person name="Hensen N."/>
            <person name="Bonometti L."/>
            <person name="Westerberg I."/>
            <person name="Brannstrom I.O."/>
            <person name="Guillou S."/>
            <person name="Cros-Aarteil S."/>
            <person name="Calhoun S."/>
            <person name="Haridas S."/>
            <person name="Kuo A."/>
            <person name="Mondo S."/>
            <person name="Pangilinan J."/>
            <person name="Riley R."/>
            <person name="LaButti K."/>
            <person name="Andreopoulos B."/>
            <person name="Lipzen A."/>
            <person name="Chen C."/>
            <person name="Yan M."/>
            <person name="Daum C."/>
            <person name="Ng V."/>
            <person name="Clum A."/>
            <person name="Steindorff A."/>
            <person name="Ohm R.A."/>
            <person name="Martin F."/>
            <person name="Silar P."/>
            <person name="Natvig D.O."/>
            <person name="Lalanne C."/>
            <person name="Gautier V."/>
            <person name="Ament-Velasquez S.L."/>
            <person name="Kruys A."/>
            <person name="Hutchinson M.I."/>
            <person name="Powell A.J."/>
            <person name="Barry K."/>
            <person name="Miller A.N."/>
            <person name="Grigoriev I.V."/>
            <person name="Debuchy R."/>
            <person name="Gladieux P."/>
            <person name="Hiltunen Thoren M."/>
            <person name="Johannesson H."/>
        </authorList>
    </citation>
    <scope>NUCLEOTIDE SEQUENCE</scope>
    <source>
        <strain evidence="1">CBS 232.78</strain>
    </source>
</reference>
<comment type="caution">
    <text evidence="1">The sequence shown here is derived from an EMBL/GenBank/DDBJ whole genome shotgun (WGS) entry which is preliminary data.</text>
</comment>
<reference evidence="1" key="2">
    <citation type="submission" date="2023-06" db="EMBL/GenBank/DDBJ databases">
        <authorList>
            <consortium name="Lawrence Berkeley National Laboratory"/>
            <person name="Haridas S."/>
            <person name="Hensen N."/>
            <person name="Bonometti L."/>
            <person name="Westerberg I."/>
            <person name="Brannstrom I.O."/>
            <person name="Guillou S."/>
            <person name="Cros-Aarteil S."/>
            <person name="Calhoun S."/>
            <person name="Kuo A."/>
            <person name="Mondo S."/>
            <person name="Pangilinan J."/>
            <person name="Riley R."/>
            <person name="LaButti K."/>
            <person name="Andreopoulos B."/>
            <person name="Lipzen A."/>
            <person name="Chen C."/>
            <person name="Yanf M."/>
            <person name="Daum C."/>
            <person name="Ng V."/>
            <person name="Clum A."/>
            <person name="Steindorff A."/>
            <person name="Ohm R."/>
            <person name="Martin F."/>
            <person name="Silar P."/>
            <person name="Natvig D."/>
            <person name="Lalanne C."/>
            <person name="Gautier V."/>
            <person name="Ament-velasquez S.L."/>
            <person name="Kruys A."/>
            <person name="Hutchinson M.I."/>
            <person name="Powell A.J."/>
            <person name="Barry K."/>
            <person name="Miller A.N."/>
            <person name="Grigoriev I.V."/>
            <person name="Debuchy R."/>
            <person name="Gladieux P."/>
            <person name="Thoren M.H."/>
            <person name="Johannesson H."/>
        </authorList>
    </citation>
    <scope>NUCLEOTIDE SEQUENCE</scope>
    <source>
        <strain evidence="1">CBS 232.78</strain>
    </source>
</reference>